<keyword evidence="3" id="KW-0808">Transferase</keyword>
<evidence type="ECO:0000256" key="5">
    <source>
        <dbReference type="ARBA" id="ARBA00022842"/>
    </source>
</evidence>
<dbReference type="Gene3D" id="1.10.600.10">
    <property type="entry name" value="Farnesyl Diphosphate Synthase"/>
    <property type="match status" value="1"/>
</dbReference>
<comment type="similarity">
    <text evidence="2">Belongs to the FPP/GGPP synthase family.</text>
</comment>
<reference evidence="6" key="1">
    <citation type="journal article" date="2015" name="Nature">
        <title>Complex archaea that bridge the gap between prokaryotes and eukaryotes.</title>
        <authorList>
            <person name="Spang A."/>
            <person name="Saw J.H."/>
            <person name="Jorgensen S.L."/>
            <person name="Zaremba-Niedzwiedzka K."/>
            <person name="Martijn J."/>
            <person name="Lind A.E."/>
            <person name="van Eijk R."/>
            <person name="Schleper C."/>
            <person name="Guy L."/>
            <person name="Ettema T.J."/>
        </authorList>
    </citation>
    <scope>NUCLEOTIDE SEQUENCE</scope>
</reference>
<dbReference type="GO" id="GO:0046872">
    <property type="term" value="F:metal ion binding"/>
    <property type="evidence" value="ECO:0007669"/>
    <property type="project" value="UniProtKB-KW"/>
</dbReference>
<evidence type="ECO:0000313" key="6">
    <source>
        <dbReference type="EMBL" id="KKL80922.1"/>
    </source>
</evidence>
<dbReference type="SUPFAM" id="SSF48576">
    <property type="entry name" value="Terpenoid synthases"/>
    <property type="match status" value="1"/>
</dbReference>
<gene>
    <name evidence="6" type="ORF">LCGC14_1999900</name>
</gene>
<dbReference type="PANTHER" id="PTHR12001:SF69">
    <property type="entry name" value="ALL TRANS-POLYPRENYL-DIPHOSPHATE SYNTHASE PDSS1"/>
    <property type="match status" value="1"/>
</dbReference>
<evidence type="ECO:0000256" key="2">
    <source>
        <dbReference type="ARBA" id="ARBA00006706"/>
    </source>
</evidence>
<dbReference type="EMBL" id="LAZR01022711">
    <property type="protein sequence ID" value="KKL80922.1"/>
    <property type="molecule type" value="Genomic_DNA"/>
</dbReference>
<keyword evidence="4" id="KW-0479">Metal-binding</keyword>
<evidence type="ECO:0000256" key="1">
    <source>
        <dbReference type="ARBA" id="ARBA00001946"/>
    </source>
</evidence>
<name>A0A0F9I0L4_9ZZZZ</name>
<accession>A0A0F9I0L4</accession>
<protein>
    <recommendedName>
        <fullName evidence="7">Polyprenyl synthetase family protein</fullName>
    </recommendedName>
</protein>
<proteinExistence type="inferred from homology"/>
<dbReference type="GO" id="GO:0004659">
    <property type="term" value="F:prenyltransferase activity"/>
    <property type="evidence" value="ECO:0007669"/>
    <property type="project" value="InterPro"/>
</dbReference>
<dbReference type="AlphaFoldDB" id="A0A0F9I0L4"/>
<organism evidence="6">
    <name type="scientific">marine sediment metagenome</name>
    <dbReference type="NCBI Taxonomy" id="412755"/>
    <lineage>
        <taxon>unclassified sequences</taxon>
        <taxon>metagenomes</taxon>
        <taxon>ecological metagenomes</taxon>
    </lineage>
</organism>
<evidence type="ECO:0000256" key="4">
    <source>
        <dbReference type="ARBA" id="ARBA00022723"/>
    </source>
</evidence>
<dbReference type="InterPro" id="IPR000092">
    <property type="entry name" value="Polyprenyl_synt"/>
</dbReference>
<dbReference type="Pfam" id="PF00348">
    <property type="entry name" value="polyprenyl_synt"/>
    <property type="match status" value="1"/>
</dbReference>
<sequence length="323" mass="36051">MGIEVILEPIQEQLGKVEERLHNDLSSGDKQLADLIFHIGKIKGKRFRPALLLLSGKCSGSFVPQHIDLAIVVEMIHTATLVHDDIIDEAVIRRHAETINSKWGREISILFGDYIFSRAYTILSALDSQIATIIMSQTINTICEGEIVQLLRRYDSDITESEYLSIIERKTASLCAASCKLGAIFSGANKRLSEALTNYGLKLGMAFQIIDDCLDVIGKEEEVGKTLNTDIQTGKLTLPLIRLVNRLPVNRKESACELIFQNGGKKTNSAIIDLLSEHEAIDYAYESARQLVKKAQEEISFIPDTIFKTALLELGDYVVDRER</sequence>
<evidence type="ECO:0008006" key="7">
    <source>
        <dbReference type="Google" id="ProtNLM"/>
    </source>
</evidence>
<evidence type="ECO:0000256" key="3">
    <source>
        <dbReference type="ARBA" id="ARBA00022679"/>
    </source>
</evidence>
<dbReference type="PANTHER" id="PTHR12001">
    <property type="entry name" value="GERANYLGERANYL PYROPHOSPHATE SYNTHASE"/>
    <property type="match status" value="1"/>
</dbReference>
<dbReference type="PROSITE" id="PS00723">
    <property type="entry name" value="POLYPRENYL_SYNTHASE_1"/>
    <property type="match status" value="1"/>
</dbReference>
<keyword evidence="5" id="KW-0460">Magnesium</keyword>
<comment type="caution">
    <text evidence="6">The sequence shown here is derived from an EMBL/GenBank/DDBJ whole genome shotgun (WGS) entry which is preliminary data.</text>
</comment>
<dbReference type="CDD" id="cd00685">
    <property type="entry name" value="Trans_IPPS_HT"/>
    <property type="match status" value="1"/>
</dbReference>
<dbReference type="InterPro" id="IPR008949">
    <property type="entry name" value="Isoprenoid_synthase_dom_sf"/>
</dbReference>
<dbReference type="SFLD" id="SFLDS00005">
    <property type="entry name" value="Isoprenoid_Synthase_Type_I"/>
    <property type="match status" value="1"/>
</dbReference>
<dbReference type="GO" id="GO:0008299">
    <property type="term" value="P:isoprenoid biosynthetic process"/>
    <property type="evidence" value="ECO:0007669"/>
    <property type="project" value="InterPro"/>
</dbReference>
<dbReference type="InterPro" id="IPR033749">
    <property type="entry name" value="Polyprenyl_synt_CS"/>
</dbReference>
<comment type="cofactor">
    <cofactor evidence="1">
        <name>Mg(2+)</name>
        <dbReference type="ChEBI" id="CHEBI:18420"/>
    </cofactor>
</comment>